<evidence type="ECO:0000313" key="1">
    <source>
        <dbReference type="EMBL" id="OGE57359.1"/>
    </source>
</evidence>
<dbReference type="AlphaFoldDB" id="A0A1F5LWL4"/>
<protein>
    <submittedName>
        <fullName evidence="1">Uncharacterized protein</fullName>
    </submittedName>
</protein>
<dbReference type="Proteomes" id="UP000177622">
    <property type="component" value="Unassembled WGS sequence"/>
</dbReference>
<sequence>MPIPEQNSESTFILPPMPAMNSENFELVMDKAGTKHQVITQAGDRIVVK</sequence>
<dbReference type="RefSeq" id="XP_022492784.1">
    <property type="nucleotide sequence ID" value="XM_022627190.1"/>
</dbReference>
<reference evidence="1 2" key="1">
    <citation type="journal article" date="2016" name="Sci. Rep.">
        <title>Penicillium arizonense, a new, genome sequenced fungal species, reveals a high chemical diversity in secreted metabolites.</title>
        <authorList>
            <person name="Grijseels S."/>
            <person name="Nielsen J.C."/>
            <person name="Randelovic M."/>
            <person name="Nielsen J."/>
            <person name="Nielsen K.F."/>
            <person name="Workman M."/>
            <person name="Frisvad J.C."/>
        </authorList>
    </citation>
    <scope>NUCLEOTIDE SEQUENCE [LARGE SCALE GENOMIC DNA]</scope>
    <source>
        <strain evidence="1 2">CBS 141311</strain>
    </source>
</reference>
<evidence type="ECO:0000313" key="2">
    <source>
        <dbReference type="Proteomes" id="UP000177622"/>
    </source>
</evidence>
<name>A0A1F5LWL4_PENAI</name>
<comment type="caution">
    <text evidence="1">The sequence shown here is derived from an EMBL/GenBank/DDBJ whole genome shotgun (WGS) entry which is preliminary data.</text>
</comment>
<dbReference type="GeneID" id="34571924"/>
<gene>
    <name evidence="1" type="ORF">PENARI_c002G00756</name>
</gene>
<proteinExistence type="predicted"/>
<accession>A0A1F5LWL4</accession>
<organism evidence="1 2">
    <name type="scientific">Penicillium arizonense</name>
    <dbReference type="NCBI Taxonomy" id="1835702"/>
    <lineage>
        <taxon>Eukaryota</taxon>
        <taxon>Fungi</taxon>
        <taxon>Dikarya</taxon>
        <taxon>Ascomycota</taxon>
        <taxon>Pezizomycotina</taxon>
        <taxon>Eurotiomycetes</taxon>
        <taxon>Eurotiomycetidae</taxon>
        <taxon>Eurotiales</taxon>
        <taxon>Aspergillaceae</taxon>
        <taxon>Penicillium</taxon>
    </lineage>
</organism>
<dbReference type="EMBL" id="LXJU01000002">
    <property type="protein sequence ID" value="OGE57359.1"/>
    <property type="molecule type" value="Genomic_DNA"/>
</dbReference>
<keyword evidence="2" id="KW-1185">Reference proteome</keyword>